<evidence type="ECO:0000256" key="5">
    <source>
        <dbReference type="ARBA" id="ARBA00023014"/>
    </source>
</evidence>
<dbReference type="InterPro" id="IPR036249">
    <property type="entry name" value="Thioredoxin-like_sf"/>
</dbReference>
<reference evidence="8" key="1">
    <citation type="journal article" date="2021" name="Microb. Physiol.">
        <title>Proteogenomic Insights into the Physiology of Marine, Sulfate-Reducing, Filamentous Desulfonema limicola and Desulfonema magnum.</title>
        <authorList>
            <person name="Schnaars V."/>
            <person name="Wohlbrand L."/>
            <person name="Scheve S."/>
            <person name="Hinrichs C."/>
            <person name="Reinhardt R."/>
            <person name="Rabus R."/>
        </authorList>
    </citation>
    <scope>NUCLEOTIDE SEQUENCE</scope>
    <source>
        <strain evidence="8">5ac10</strain>
    </source>
</reference>
<keyword evidence="3 7" id="KW-0479">Metal-binding</keyword>
<evidence type="ECO:0000313" key="9">
    <source>
        <dbReference type="Proteomes" id="UP000663720"/>
    </source>
</evidence>
<dbReference type="PANTHER" id="PTHR10371:SF3">
    <property type="entry name" value="NADH DEHYDROGENASE [UBIQUINONE] FLAVOPROTEIN 2, MITOCHONDRIAL"/>
    <property type="match status" value="1"/>
</dbReference>
<organism evidence="8 9">
    <name type="scientific">Desulfonema limicola</name>
    <dbReference type="NCBI Taxonomy" id="45656"/>
    <lineage>
        <taxon>Bacteria</taxon>
        <taxon>Pseudomonadati</taxon>
        <taxon>Thermodesulfobacteriota</taxon>
        <taxon>Desulfobacteria</taxon>
        <taxon>Desulfobacterales</taxon>
        <taxon>Desulfococcaceae</taxon>
        <taxon>Desulfonema</taxon>
    </lineage>
</organism>
<keyword evidence="9" id="KW-1185">Reference proteome</keyword>
<feature type="binding site" evidence="7">
    <location>
        <position position="80"/>
    </location>
    <ligand>
        <name>[2Fe-2S] cluster</name>
        <dbReference type="ChEBI" id="CHEBI:190135"/>
    </ligand>
</feature>
<dbReference type="Gene3D" id="3.40.30.10">
    <property type="entry name" value="Glutaredoxin"/>
    <property type="match status" value="1"/>
</dbReference>
<evidence type="ECO:0000256" key="4">
    <source>
        <dbReference type="ARBA" id="ARBA00023004"/>
    </source>
</evidence>
<evidence type="ECO:0000256" key="3">
    <source>
        <dbReference type="ARBA" id="ARBA00022723"/>
    </source>
</evidence>
<dbReference type="CDD" id="cd03064">
    <property type="entry name" value="TRX_Fd_NuoE"/>
    <property type="match status" value="1"/>
</dbReference>
<proteinExistence type="inferred from homology"/>
<evidence type="ECO:0000256" key="6">
    <source>
        <dbReference type="ARBA" id="ARBA00034078"/>
    </source>
</evidence>
<dbReference type="Proteomes" id="UP000663720">
    <property type="component" value="Chromosome"/>
</dbReference>
<accession>A0A975B7Y1</accession>
<dbReference type="EMBL" id="CP061799">
    <property type="protein sequence ID" value="QTA80225.1"/>
    <property type="molecule type" value="Genomic_DNA"/>
</dbReference>
<dbReference type="SUPFAM" id="SSF52833">
    <property type="entry name" value="Thioredoxin-like"/>
    <property type="match status" value="1"/>
</dbReference>
<feature type="binding site" evidence="7">
    <location>
        <position position="125"/>
    </location>
    <ligand>
        <name>[2Fe-2S] cluster</name>
        <dbReference type="ChEBI" id="CHEBI:190135"/>
    </ligand>
</feature>
<evidence type="ECO:0000313" key="8">
    <source>
        <dbReference type="EMBL" id="QTA80225.1"/>
    </source>
</evidence>
<dbReference type="RefSeq" id="WP_207691894.1">
    <property type="nucleotide sequence ID" value="NZ_CP061799.1"/>
</dbReference>
<evidence type="ECO:0000256" key="1">
    <source>
        <dbReference type="ARBA" id="ARBA00010643"/>
    </source>
</evidence>
<comment type="cofactor">
    <cofactor evidence="7">
        <name>[2Fe-2S] cluster</name>
        <dbReference type="ChEBI" id="CHEBI:190135"/>
    </cofactor>
    <text evidence="7">Binds 1 [2Fe-2S] cluster.</text>
</comment>
<feature type="binding site" evidence="7">
    <location>
        <position position="85"/>
    </location>
    <ligand>
        <name>[2Fe-2S] cluster</name>
        <dbReference type="ChEBI" id="CHEBI:190135"/>
    </ligand>
</feature>
<evidence type="ECO:0000256" key="2">
    <source>
        <dbReference type="ARBA" id="ARBA00022714"/>
    </source>
</evidence>
<dbReference type="InterPro" id="IPR041921">
    <property type="entry name" value="NuoE_N"/>
</dbReference>
<dbReference type="FunFam" id="3.40.30.10:FF:000015">
    <property type="entry name" value="NADH-quinone oxidoreductase subunit E"/>
    <property type="match status" value="1"/>
</dbReference>
<dbReference type="KEGG" id="dli:dnl_25210"/>
<dbReference type="PANTHER" id="PTHR10371">
    <property type="entry name" value="NADH DEHYDROGENASE UBIQUINONE FLAVOPROTEIN 2, MITOCHONDRIAL"/>
    <property type="match status" value="1"/>
</dbReference>
<dbReference type="NCBIfam" id="NF005722">
    <property type="entry name" value="PRK07539.1-2"/>
    <property type="match status" value="1"/>
</dbReference>
<dbReference type="NCBIfam" id="TIGR01958">
    <property type="entry name" value="nuoE_fam"/>
    <property type="match status" value="1"/>
</dbReference>
<keyword evidence="2 7" id="KW-0001">2Fe-2S</keyword>
<evidence type="ECO:0000256" key="7">
    <source>
        <dbReference type="PIRSR" id="PIRSR000216-1"/>
    </source>
</evidence>
<dbReference type="GO" id="GO:0051537">
    <property type="term" value="F:2 iron, 2 sulfur cluster binding"/>
    <property type="evidence" value="ECO:0007669"/>
    <property type="project" value="UniProtKB-KW"/>
</dbReference>
<comment type="cofactor">
    <cofactor evidence="6">
        <name>[2Fe-2S] cluster</name>
        <dbReference type="ChEBI" id="CHEBI:190135"/>
    </cofactor>
</comment>
<dbReference type="Gene3D" id="1.10.10.1590">
    <property type="entry name" value="NADH-quinone oxidoreductase subunit E"/>
    <property type="match status" value="1"/>
</dbReference>
<name>A0A975B7Y1_9BACT</name>
<dbReference type="AlphaFoldDB" id="A0A975B7Y1"/>
<sequence length="158" mass="18002">MLPIELKESLKTRIEQSSHPKELVVDVMMAVQEHYGYLSDEALDESAQLLNLPPMELEEIATFYTFIYREPVGRYVIHVCDSVVCWMNGAESIQDYLCRKLEIKPGETTKDGLFTLLPVCCIGYCDRSPAILINKKVYGELTPGKLDSILEKLRKEAE</sequence>
<comment type="similarity">
    <text evidence="1">Belongs to the complex I 24 kDa subunit family.</text>
</comment>
<gene>
    <name evidence="8" type="primary">nuoE2</name>
    <name evidence="8" type="ORF">dnl_25210</name>
</gene>
<keyword evidence="4 7" id="KW-0408">Iron</keyword>
<dbReference type="GO" id="GO:0046872">
    <property type="term" value="F:metal ion binding"/>
    <property type="evidence" value="ECO:0007669"/>
    <property type="project" value="UniProtKB-KW"/>
</dbReference>
<protein>
    <submittedName>
        <fullName evidence="8">NADH-quinone oxidoreductase, subunit E</fullName>
    </submittedName>
</protein>
<dbReference type="InterPro" id="IPR002023">
    <property type="entry name" value="NuoE-like"/>
</dbReference>
<dbReference type="InterPro" id="IPR042128">
    <property type="entry name" value="NuoE_dom"/>
</dbReference>
<keyword evidence="5 7" id="KW-0411">Iron-sulfur</keyword>
<dbReference type="PIRSF" id="PIRSF000216">
    <property type="entry name" value="NADH_DH_24kDa"/>
    <property type="match status" value="1"/>
</dbReference>
<feature type="binding site" evidence="7">
    <location>
        <position position="121"/>
    </location>
    <ligand>
        <name>[2Fe-2S] cluster</name>
        <dbReference type="ChEBI" id="CHEBI:190135"/>
    </ligand>
</feature>
<dbReference type="GO" id="GO:0003954">
    <property type="term" value="F:NADH dehydrogenase activity"/>
    <property type="evidence" value="ECO:0007669"/>
    <property type="project" value="TreeGrafter"/>
</dbReference>
<dbReference type="Pfam" id="PF01257">
    <property type="entry name" value="2Fe-2S_thioredx"/>
    <property type="match status" value="1"/>
</dbReference>